<feature type="region of interest" description="Disordered" evidence="16">
    <location>
        <begin position="1"/>
        <end position="130"/>
    </location>
</feature>
<comment type="subcellular location">
    <subcellularLocation>
        <location evidence="3">Cytoplasm</location>
    </subcellularLocation>
</comment>
<protein>
    <recommendedName>
        <fullName evidence="15">Ribonuclease E</fullName>
        <ecNumber evidence="14">3.1.26.12</ecNumber>
    </recommendedName>
</protein>
<feature type="compositionally biased region" description="Polar residues" evidence="16">
    <location>
        <begin position="63"/>
        <end position="72"/>
    </location>
</feature>
<evidence type="ECO:0000256" key="6">
    <source>
        <dbReference type="ARBA" id="ARBA00022664"/>
    </source>
</evidence>
<dbReference type="GO" id="GO:0006397">
    <property type="term" value="P:mRNA processing"/>
    <property type="evidence" value="ECO:0007669"/>
    <property type="project" value="UniProtKB-KW"/>
</dbReference>
<dbReference type="FunFam" id="2.40.50.140:FF:000066">
    <property type="entry name" value="Ribonuclease E"/>
    <property type="match status" value="1"/>
</dbReference>
<keyword evidence="6" id="KW-0507">mRNA processing</keyword>
<dbReference type="GO" id="GO:0008033">
    <property type="term" value="P:tRNA processing"/>
    <property type="evidence" value="ECO:0007669"/>
    <property type="project" value="UniProtKB-KW"/>
</dbReference>
<dbReference type="RefSeq" id="WP_345469359.1">
    <property type="nucleotide sequence ID" value="NZ_CP125942.1"/>
</dbReference>
<reference evidence="18 19" key="1">
    <citation type="submission" date="2023-05" db="EMBL/GenBank/DDBJ databases">
        <title>Glutamicibacter sp. B1, complete genome.</title>
        <authorList>
            <person name="Long Y.H."/>
            <person name="Fang T."/>
            <person name="Li X.Y."/>
        </authorList>
    </citation>
    <scope>NUCLEOTIDE SEQUENCE [LARGE SCALE GENOMIC DNA]</scope>
    <source>
        <strain evidence="18 19">B1</strain>
    </source>
</reference>
<feature type="compositionally biased region" description="Polar residues" evidence="16">
    <location>
        <begin position="872"/>
        <end position="884"/>
    </location>
</feature>
<dbReference type="InterPro" id="IPR004659">
    <property type="entry name" value="RNase_E/G"/>
</dbReference>
<dbReference type="EMBL" id="CP125942">
    <property type="protein sequence ID" value="XAO44513.1"/>
    <property type="molecule type" value="Genomic_DNA"/>
</dbReference>
<dbReference type="NCBIfam" id="TIGR00757">
    <property type="entry name" value="RNaseEG"/>
    <property type="match status" value="1"/>
</dbReference>
<feature type="domain" description="S1 motif" evidence="17">
    <location>
        <begin position="311"/>
        <end position="394"/>
    </location>
</feature>
<evidence type="ECO:0000256" key="15">
    <source>
        <dbReference type="ARBA" id="ARBA00072999"/>
    </source>
</evidence>
<feature type="region of interest" description="Disordered" evidence="16">
    <location>
        <begin position="955"/>
        <end position="986"/>
    </location>
</feature>
<feature type="compositionally biased region" description="Basic and acidic residues" evidence="16">
    <location>
        <begin position="700"/>
        <end position="710"/>
    </location>
</feature>
<dbReference type="InterPro" id="IPR019307">
    <property type="entry name" value="RNA-bd_AU-1/RNase_E/G"/>
</dbReference>
<evidence type="ECO:0000256" key="16">
    <source>
        <dbReference type="SAM" id="MobiDB-lite"/>
    </source>
</evidence>
<dbReference type="Gene3D" id="2.40.50.140">
    <property type="entry name" value="Nucleic acid-binding proteins"/>
    <property type="match status" value="1"/>
</dbReference>
<dbReference type="CDD" id="cd04453">
    <property type="entry name" value="S1_RNase_E"/>
    <property type="match status" value="1"/>
</dbReference>
<dbReference type="Proteomes" id="UP001486888">
    <property type="component" value="Chromosome"/>
</dbReference>
<keyword evidence="7" id="KW-0819">tRNA processing</keyword>
<keyword evidence="8" id="KW-0479">Metal-binding</keyword>
<evidence type="ECO:0000259" key="17">
    <source>
        <dbReference type="PROSITE" id="PS50126"/>
    </source>
</evidence>
<keyword evidence="12" id="KW-0694">RNA-binding</keyword>
<feature type="compositionally biased region" description="Basic residues" evidence="16">
    <location>
        <begin position="810"/>
        <end position="821"/>
    </location>
</feature>
<dbReference type="GO" id="GO:0003723">
    <property type="term" value="F:RNA binding"/>
    <property type="evidence" value="ECO:0007669"/>
    <property type="project" value="UniProtKB-KW"/>
</dbReference>
<feature type="compositionally biased region" description="Basic and acidic residues" evidence="16">
    <location>
        <begin position="166"/>
        <end position="177"/>
    </location>
</feature>
<evidence type="ECO:0000256" key="14">
    <source>
        <dbReference type="ARBA" id="ARBA00066879"/>
    </source>
</evidence>
<dbReference type="GO" id="GO:0008995">
    <property type="term" value="F:ribonuclease E activity"/>
    <property type="evidence" value="ECO:0007669"/>
    <property type="project" value="UniProtKB-EC"/>
</dbReference>
<evidence type="ECO:0000256" key="5">
    <source>
        <dbReference type="ARBA" id="ARBA00022490"/>
    </source>
</evidence>
<evidence type="ECO:0000256" key="10">
    <source>
        <dbReference type="ARBA" id="ARBA00022833"/>
    </source>
</evidence>
<evidence type="ECO:0000256" key="2">
    <source>
        <dbReference type="ARBA" id="ARBA00001947"/>
    </source>
</evidence>
<keyword evidence="19" id="KW-1185">Reference proteome</keyword>
<comment type="catalytic activity">
    <reaction evidence="13">
        <text>Endonucleolytic cleavage of single-stranded RNA in A- and U-rich regions.</text>
        <dbReference type="EC" id="3.1.26.12"/>
    </reaction>
</comment>
<evidence type="ECO:0000256" key="1">
    <source>
        <dbReference type="ARBA" id="ARBA00001946"/>
    </source>
</evidence>
<evidence type="ECO:0000256" key="13">
    <source>
        <dbReference type="ARBA" id="ARBA00050524"/>
    </source>
</evidence>
<keyword evidence="10" id="KW-0862">Zinc</keyword>
<evidence type="ECO:0000313" key="19">
    <source>
        <dbReference type="Proteomes" id="UP001486888"/>
    </source>
</evidence>
<feature type="region of interest" description="Disordered" evidence="16">
    <location>
        <begin position="163"/>
        <end position="256"/>
    </location>
</feature>
<sequence>MSAANQRKGGAQGNKRGNRSTRARRTSVSTTPARPLRRAMTLAELNAAAGVEESPYRWRATRRTQVATPDSTQRASRQAERRAQVARHAASDEAVEQAATKQESVDDRTAQAANAVADSSDAATSTAQTVEDHTGQLLAEHGSSMILNPFAVPETAQAVLAQAVAKKQEPVRNRSTESESEDVTSRRRRRRRRGDADLELEGGSQDDPPNTITRVRAPRGSFDSHGPVSDKVTSVRGSTRLEAKRQRRRESRETGRRRQVITEAEFLARRESVERKMIVRQREDRIQIGVLEDGVLAEHFVSKTQQDSLIGNVYVGKVQNVLPSMEAAFVDIGRGRNAVLYAGEVNWDIAALEGQPRRIENALKAGDSVLVQVTKDPVGHKGARLTSQISLPGRYLVYVPGGSMTGISRKLPDVERQRLKKILKDHLPENAGVIVRTAAEGASEEELTNDINRLRAQWEGIEEQANSTKTLAPELLYSEPDLTIKVVRDVFNEDFTKLIVSGEHAWDTIEAYVMYVAPDLMGRLEKWESDQDIFANYRVDEQIAKALDRKVYLPSGGSLVIDRTEAMTVIDVNTGKFTGSGGNLEETVTKNNLEAAEEVVRQLRLRDIGGIIVIDFIDMVLESNRDLVLRRLVECLGRDRTKHQVAEVTSLGLVQMTRKRMGTGLLEVFGEECEHCAGAGVITHEEPVESRRTFNSAGEPHTKKFNEKPSRNSRRRRGGEKDEAKSVAKQENTTGGEKDEATRNALASIAAASHLEPHVENAVSIDGEQIPVVKANAPVNADVSVTLEALEAALPGKDEETQEGNETTRKPRRRSRSRGRNRSQSDAETQAVNAEEADQSVNEQPVVAEVVEDEPKAAVQQPRKRSRRASRPQGSAASSTQEQPVLTGLAMPASSAEVIAQTQGPATTSVTASAVAPQSSTKPKRRSRRATSAQGDANAEVLVAEVSAATGSVVHMDVSSSQNEKPAEPAGQPVMFGVGVPVRELK</sequence>
<dbReference type="EC" id="3.1.26.12" evidence="14"/>
<evidence type="ECO:0000256" key="8">
    <source>
        <dbReference type="ARBA" id="ARBA00022723"/>
    </source>
</evidence>
<keyword evidence="9" id="KW-0378">Hydrolase</keyword>
<dbReference type="PANTHER" id="PTHR30001:SF0">
    <property type="entry name" value="RIBONUCLEASE G"/>
    <property type="match status" value="1"/>
</dbReference>
<evidence type="ECO:0000256" key="11">
    <source>
        <dbReference type="ARBA" id="ARBA00022842"/>
    </source>
</evidence>
<dbReference type="Pfam" id="PF10150">
    <property type="entry name" value="RNase_E_G"/>
    <property type="match status" value="1"/>
</dbReference>
<dbReference type="AlphaFoldDB" id="A0AAU6WBJ8"/>
<dbReference type="GO" id="GO:0005737">
    <property type="term" value="C:cytoplasm"/>
    <property type="evidence" value="ECO:0007669"/>
    <property type="project" value="UniProtKB-SubCell"/>
</dbReference>
<dbReference type="GO" id="GO:0046872">
    <property type="term" value="F:metal ion binding"/>
    <property type="evidence" value="ECO:0007669"/>
    <property type="project" value="UniProtKB-KW"/>
</dbReference>
<comment type="cofactor">
    <cofactor evidence="1">
        <name>Mg(2+)</name>
        <dbReference type="ChEBI" id="CHEBI:18420"/>
    </cofactor>
</comment>
<comment type="similarity">
    <text evidence="4">Belongs to the RNase E/G family.</text>
</comment>
<name>A0AAU6WBJ8_9MICC</name>
<feature type="compositionally biased region" description="Low complexity" evidence="16">
    <location>
        <begin position="905"/>
        <end position="921"/>
    </location>
</feature>
<feature type="compositionally biased region" description="Basic and acidic residues" evidence="16">
    <location>
        <begin position="719"/>
        <end position="728"/>
    </location>
</feature>
<keyword evidence="5" id="KW-0963">Cytoplasm</keyword>
<comment type="cofactor">
    <cofactor evidence="2">
        <name>Zn(2+)</name>
        <dbReference type="ChEBI" id="CHEBI:29105"/>
    </cofactor>
</comment>
<evidence type="ECO:0000313" key="18">
    <source>
        <dbReference type="EMBL" id="XAO44513.1"/>
    </source>
</evidence>
<feature type="region of interest" description="Disordered" evidence="16">
    <location>
        <begin position="687"/>
        <end position="741"/>
    </location>
</feature>
<evidence type="ECO:0000256" key="4">
    <source>
        <dbReference type="ARBA" id="ARBA00005522"/>
    </source>
</evidence>
<keyword evidence="11" id="KW-0460">Magnesium</keyword>
<evidence type="ECO:0000256" key="12">
    <source>
        <dbReference type="ARBA" id="ARBA00022884"/>
    </source>
</evidence>
<organism evidence="18 19">
    <name type="scientific">Glutamicibacter ectropisis</name>
    <dbReference type="NCBI Taxonomy" id="3046593"/>
    <lineage>
        <taxon>Bacteria</taxon>
        <taxon>Bacillati</taxon>
        <taxon>Actinomycetota</taxon>
        <taxon>Actinomycetes</taxon>
        <taxon>Micrococcales</taxon>
        <taxon>Micrococcaceae</taxon>
        <taxon>Glutamicibacter</taxon>
    </lineage>
</organism>
<evidence type="ECO:0000256" key="3">
    <source>
        <dbReference type="ARBA" id="ARBA00004496"/>
    </source>
</evidence>
<proteinExistence type="inferred from homology"/>
<dbReference type="InterPro" id="IPR012340">
    <property type="entry name" value="NA-bd_OB-fold"/>
</dbReference>
<dbReference type="InterPro" id="IPR003029">
    <property type="entry name" value="S1_domain"/>
</dbReference>
<accession>A0AAU6WBJ8</accession>
<evidence type="ECO:0000256" key="9">
    <source>
        <dbReference type="ARBA" id="ARBA00022801"/>
    </source>
</evidence>
<feature type="compositionally biased region" description="Basic and acidic residues" evidence="16">
    <location>
        <begin position="239"/>
        <end position="256"/>
    </location>
</feature>
<dbReference type="PROSITE" id="PS50126">
    <property type="entry name" value="S1"/>
    <property type="match status" value="1"/>
</dbReference>
<dbReference type="KEGG" id="gey:QMQ05_08965"/>
<dbReference type="GO" id="GO:0006364">
    <property type="term" value="P:rRNA processing"/>
    <property type="evidence" value="ECO:0007669"/>
    <property type="project" value="TreeGrafter"/>
</dbReference>
<dbReference type="SMART" id="SM00316">
    <property type="entry name" value="S1"/>
    <property type="match status" value="1"/>
</dbReference>
<feature type="region of interest" description="Disordered" evidence="16">
    <location>
        <begin position="792"/>
        <end position="938"/>
    </location>
</feature>
<gene>
    <name evidence="18" type="ORF">QMQ05_08965</name>
</gene>
<feature type="compositionally biased region" description="Basic residues" evidence="16">
    <location>
        <begin position="16"/>
        <end position="25"/>
    </location>
</feature>
<dbReference type="SUPFAM" id="SSF50249">
    <property type="entry name" value="Nucleic acid-binding proteins"/>
    <property type="match status" value="1"/>
</dbReference>
<dbReference type="PANTHER" id="PTHR30001">
    <property type="entry name" value="RIBONUCLEASE"/>
    <property type="match status" value="1"/>
</dbReference>
<feature type="compositionally biased region" description="Low complexity" evidence="16">
    <location>
        <begin position="110"/>
        <end position="129"/>
    </location>
</feature>
<evidence type="ECO:0000256" key="7">
    <source>
        <dbReference type="ARBA" id="ARBA00022694"/>
    </source>
</evidence>